<feature type="compositionally biased region" description="Low complexity" evidence="1">
    <location>
        <begin position="906"/>
        <end position="922"/>
    </location>
</feature>
<feature type="region of interest" description="Disordered" evidence="1">
    <location>
        <begin position="1033"/>
        <end position="1071"/>
    </location>
</feature>
<feature type="region of interest" description="Disordered" evidence="1">
    <location>
        <begin position="674"/>
        <end position="871"/>
    </location>
</feature>
<dbReference type="PANTHER" id="PTHR12673">
    <property type="entry name" value="FACIOGENITAL DYSPLASIA PROTEIN"/>
    <property type="match status" value="1"/>
</dbReference>
<dbReference type="SUPFAM" id="SSF52075">
    <property type="entry name" value="Outer arm dynein light chain 1"/>
    <property type="match status" value="1"/>
</dbReference>
<gene>
    <name evidence="3" type="ORF">K503DRAFT_852373</name>
</gene>
<dbReference type="InterPro" id="IPR001331">
    <property type="entry name" value="GDS_CDC24_CS"/>
</dbReference>
<dbReference type="PROSITE" id="PS00741">
    <property type="entry name" value="DH_1"/>
    <property type="match status" value="1"/>
</dbReference>
<dbReference type="GO" id="GO:0035556">
    <property type="term" value="P:intracellular signal transduction"/>
    <property type="evidence" value="ECO:0007669"/>
    <property type="project" value="InterPro"/>
</dbReference>
<feature type="region of interest" description="Disordered" evidence="1">
    <location>
        <begin position="1"/>
        <end position="47"/>
    </location>
</feature>
<dbReference type="GO" id="GO:0005737">
    <property type="term" value="C:cytoplasm"/>
    <property type="evidence" value="ECO:0007669"/>
    <property type="project" value="TreeGrafter"/>
</dbReference>
<dbReference type="InterPro" id="IPR011993">
    <property type="entry name" value="PH-like_dom_sf"/>
</dbReference>
<feature type="compositionally biased region" description="Basic and acidic residues" evidence="1">
    <location>
        <begin position="790"/>
        <end position="806"/>
    </location>
</feature>
<feature type="compositionally biased region" description="Polar residues" evidence="1">
    <location>
        <begin position="576"/>
        <end position="587"/>
    </location>
</feature>
<evidence type="ECO:0000313" key="3">
    <source>
        <dbReference type="EMBL" id="OAX44806.1"/>
    </source>
</evidence>
<feature type="compositionally biased region" description="Low complexity" evidence="1">
    <location>
        <begin position="691"/>
        <end position="720"/>
    </location>
</feature>
<reference evidence="3 4" key="1">
    <citation type="submission" date="2016-06" db="EMBL/GenBank/DDBJ databases">
        <title>Comparative genomics of the ectomycorrhizal sister species Rhizopogon vinicolor and Rhizopogon vesiculosus (Basidiomycota: Boletales) reveals a divergence of the mating type B locus.</title>
        <authorList>
            <consortium name="DOE Joint Genome Institute"/>
            <person name="Mujic A.B."/>
            <person name="Kuo A."/>
            <person name="Tritt A."/>
            <person name="Lipzen A."/>
            <person name="Chen C."/>
            <person name="Johnson J."/>
            <person name="Sharma A."/>
            <person name="Barry K."/>
            <person name="Grigoriev I.V."/>
            <person name="Spatafora J.W."/>
        </authorList>
    </citation>
    <scope>NUCLEOTIDE SEQUENCE [LARGE SCALE GENOMIC DNA]</scope>
    <source>
        <strain evidence="3 4">AM-OR11-026</strain>
    </source>
</reference>
<dbReference type="PANTHER" id="PTHR12673:SF270">
    <property type="entry name" value="FYVE-TYPE DOMAIN-CONTAINING PROTEIN"/>
    <property type="match status" value="1"/>
</dbReference>
<dbReference type="Gene3D" id="1.20.900.10">
    <property type="entry name" value="Dbl homology (DH) domain"/>
    <property type="match status" value="1"/>
</dbReference>
<feature type="compositionally biased region" description="Polar residues" evidence="1">
    <location>
        <begin position="113"/>
        <end position="156"/>
    </location>
</feature>
<dbReference type="InterPro" id="IPR035899">
    <property type="entry name" value="DBL_dom_sf"/>
</dbReference>
<feature type="domain" description="DH" evidence="2">
    <location>
        <begin position="1110"/>
        <end position="1379"/>
    </location>
</feature>
<keyword evidence="4" id="KW-1185">Reference proteome</keyword>
<dbReference type="STRING" id="1314800.A0A1B7NIX0"/>
<feature type="compositionally biased region" description="Low complexity" evidence="1">
    <location>
        <begin position="779"/>
        <end position="789"/>
    </location>
</feature>
<feature type="compositionally biased region" description="Polar residues" evidence="1">
    <location>
        <begin position="203"/>
        <end position="218"/>
    </location>
</feature>
<feature type="compositionally biased region" description="Polar residues" evidence="1">
    <location>
        <begin position="624"/>
        <end position="637"/>
    </location>
</feature>
<sequence length="1539" mass="166429">MTMDDHPKVLLPSTRSAPPSPRVHNSFYEKPLPPMPPSHNHSLTPAFPDRFQIDRRPASWVDMNSVDREHPSPDLDLITAHPSAALLPSSDSPNSTRFRSRPSTPSVPGATEIWTQGYGTQNSSILKAVETSSLDEPSPSTAGPMISSQPSHSNLQKPLARSVSESESSFRLDISPTHSFARPPKVPPLPDPSQFPDPYPQRSPFSRMSDRLSSTLPALSSEGSPSTSTRSSAYTSSGSALASSDYGHVHVATGDDQEIGVAVGITSDDVVQVLQAKTSVASSGGRTPIDQTRWSEYSASIRSRSSSIGPNTTNSVHESGGMPRLKQNPSFDMGWQTVDERDEVGLTSDDETDDLGGEDDEIDDKEEERTSAAVVAEEGRGLIVKGESIPQLHVEPGTTHLLVGSSSTPNAVPGFLTGALPQIWNTLLALDISANFLVALPPALGSCENLEELNIASNPLRVLPVFLTNLTSLRVLIADSTGIGSLPDSLCVLDKLHTLSVRRNKMHSLPSWLCLLPSLQELYLDGNPFQGPWQALVEPLLAKTSMASLYPPPAPSILPSPATDYSIGPETDTESEPTSADQETSFSRPEDDTITPARAPFLGRSATSPPILPTPQALPRGLTRTKTAPNGSFFQSKSHPRIEMTVDVPNASTRVEDSGYYTDHDLRRMKSAGELRSSFNRPDSKYSPQDLPLTTPARPALPNYSTSASSSNLLSVTSGSPDSGHPIIPQRYASLGFSSSSTPPHKSRRAMPQALFDAAPSATPEPTVPDSARTSVVDTISPTTSPSRPLSRDPTRSTPGRVDRNSSRQSQSHSKDREKSGRWGFLKKMSMGKMRPGPESPVPPRPYTTYGRTHQPEPFTAPASSSATFTTTSPQIDVRFSTTGSLGTLTRSVPAVALSTPEQRNESPSSETASPTPPAASSGNFLVPSPSPVPRASRRRSFLPVGDISVTIPAPLPVLDRLSASADDDSDEHRRSPTPSPVMVADTVDFTSRREEERAREAYTRALRSIMAYLKDMNDLGQSQGNTLSMYAGAEESSPSGMRSRRPTIVDRTNSDASTISMSRAGSMSGQLRSLDAMSSLRCGTTSQTVSVATSDGSAEERKYKDDKCKRALVVKEIVETEKTYVKGLQELVDIYIKPSGAHVNLISGVGSGKETVIPAAERRIVFGGVEALFSFHKESFLPSLEQAAAPLLQKLPAGEELDPDGKLSVEIAKAVAGCFLKYAAFMRMYSTYINNFDNSVQRVRFWATDRPIALNASPGLTPSSSTSTVQLAGLGLAISAPSVPVAVSDPSSPNHTAHLTSGQRKRIKHFLKRCRVNPRHSQLNMEGYLLLPVQRIPRYRLLLEELLRSTPPSYTFLDDSLDRALAEISSLASNMNEGKREAESRRKLVQWQSRIRGKFPSPLVQPHRRLIMDGPLLLTRVVRKTVVSFETLNAQGDPSAVQVDCLAPELNPRPLVGVLCNDLLVLCRDPSDGKDAMSAVDLWAVLRMQTLPQPASIVHGNTLRLVDNKAILYFDAPTPSDALNWFRAINLHIPSSKA</sequence>
<name>A0A1B7NIX0_9AGAM</name>
<dbReference type="Gene3D" id="3.80.10.10">
    <property type="entry name" value="Ribonuclease Inhibitor"/>
    <property type="match status" value="1"/>
</dbReference>
<feature type="compositionally biased region" description="Polar residues" evidence="1">
    <location>
        <begin position="1051"/>
        <end position="1071"/>
    </location>
</feature>
<dbReference type="InterPro" id="IPR032675">
    <property type="entry name" value="LRR_dom_sf"/>
</dbReference>
<dbReference type="PROSITE" id="PS50010">
    <property type="entry name" value="DH_2"/>
    <property type="match status" value="1"/>
</dbReference>
<dbReference type="SMART" id="SM00325">
    <property type="entry name" value="RhoGEF"/>
    <property type="match status" value="1"/>
</dbReference>
<dbReference type="SUPFAM" id="SSF48065">
    <property type="entry name" value="DBL homology domain (DH-domain)"/>
    <property type="match status" value="1"/>
</dbReference>
<evidence type="ECO:0000259" key="2">
    <source>
        <dbReference type="PROSITE" id="PS50010"/>
    </source>
</evidence>
<evidence type="ECO:0000256" key="1">
    <source>
        <dbReference type="SAM" id="MobiDB-lite"/>
    </source>
</evidence>
<feature type="region of interest" description="Disordered" evidence="1">
    <location>
        <begin position="964"/>
        <end position="983"/>
    </location>
</feature>
<feature type="compositionally biased region" description="Pro residues" evidence="1">
    <location>
        <begin position="184"/>
        <end position="201"/>
    </location>
</feature>
<dbReference type="Pfam" id="PF00621">
    <property type="entry name" value="RhoGEF"/>
    <property type="match status" value="1"/>
</dbReference>
<dbReference type="EMBL" id="KV448122">
    <property type="protein sequence ID" value="OAX44806.1"/>
    <property type="molecule type" value="Genomic_DNA"/>
</dbReference>
<dbReference type="GO" id="GO:0005085">
    <property type="term" value="F:guanyl-nucleotide exchange factor activity"/>
    <property type="evidence" value="ECO:0007669"/>
    <property type="project" value="InterPro"/>
</dbReference>
<dbReference type="InParanoid" id="A0A1B7NIX0"/>
<feature type="region of interest" description="Disordered" evidence="1">
    <location>
        <begin position="300"/>
        <end position="372"/>
    </location>
</feature>
<feature type="compositionally biased region" description="Acidic residues" evidence="1">
    <location>
        <begin position="348"/>
        <end position="366"/>
    </location>
</feature>
<dbReference type="SUPFAM" id="SSF50729">
    <property type="entry name" value="PH domain-like"/>
    <property type="match status" value="1"/>
</dbReference>
<organism evidence="3 4">
    <name type="scientific">Rhizopogon vinicolor AM-OR11-026</name>
    <dbReference type="NCBI Taxonomy" id="1314800"/>
    <lineage>
        <taxon>Eukaryota</taxon>
        <taxon>Fungi</taxon>
        <taxon>Dikarya</taxon>
        <taxon>Basidiomycota</taxon>
        <taxon>Agaricomycotina</taxon>
        <taxon>Agaricomycetes</taxon>
        <taxon>Agaricomycetidae</taxon>
        <taxon>Boletales</taxon>
        <taxon>Suillineae</taxon>
        <taxon>Rhizopogonaceae</taxon>
        <taxon>Rhizopogon</taxon>
    </lineage>
</organism>
<dbReference type="InterPro" id="IPR051092">
    <property type="entry name" value="FYVE_RhoGEF_PH"/>
</dbReference>
<evidence type="ECO:0000313" key="4">
    <source>
        <dbReference type="Proteomes" id="UP000092154"/>
    </source>
</evidence>
<dbReference type="Proteomes" id="UP000092154">
    <property type="component" value="Unassembled WGS sequence"/>
</dbReference>
<dbReference type="InterPro" id="IPR000219">
    <property type="entry name" value="DH_dom"/>
</dbReference>
<feature type="compositionally biased region" description="Low complexity" evidence="1">
    <location>
        <begin position="220"/>
        <end position="244"/>
    </location>
</feature>
<dbReference type="Gene3D" id="2.30.29.30">
    <property type="entry name" value="Pleckstrin-homology domain (PH domain)/Phosphotyrosine-binding domain (PTB)"/>
    <property type="match status" value="1"/>
</dbReference>
<feature type="compositionally biased region" description="Low complexity" evidence="1">
    <location>
        <begin position="80"/>
        <end position="106"/>
    </location>
</feature>
<protein>
    <recommendedName>
        <fullName evidence="2">DH domain-containing protein</fullName>
    </recommendedName>
</protein>
<feature type="region of interest" description="Disordered" evidence="1">
    <location>
        <begin position="62"/>
        <end position="244"/>
    </location>
</feature>
<feature type="region of interest" description="Disordered" evidence="1">
    <location>
        <begin position="553"/>
        <end position="638"/>
    </location>
</feature>
<feature type="region of interest" description="Disordered" evidence="1">
    <location>
        <begin position="891"/>
        <end position="938"/>
    </location>
</feature>
<accession>A0A1B7NIX0</accession>
<dbReference type="OrthoDB" id="660555at2759"/>
<proteinExistence type="predicted"/>
<feature type="compositionally biased region" description="Low complexity" evidence="1">
    <location>
        <begin position="858"/>
        <end position="871"/>
    </location>
</feature>